<reference evidence="3" key="3">
    <citation type="journal article" date="2018" name="BMC Genomics">
        <title>Whole genome sequencing and function prediction of 133 gut anaerobes isolated from chicken caecum in pure cultures.</title>
        <authorList>
            <person name="Medvecky M."/>
            <person name="Cejkova D."/>
            <person name="Polansky O."/>
            <person name="Karasova D."/>
            <person name="Kubasova T."/>
            <person name="Cizek A."/>
            <person name="Rychlik I."/>
        </authorList>
    </citation>
    <scope>NUCLEOTIDE SEQUENCE</scope>
    <source>
        <strain evidence="3">An175</strain>
    </source>
</reference>
<organism evidence="2 5">
    <name type="scientific">Anaerotruncus colihominis</name>
    <dbReference type="NCBI Taxonomy" id="169435"/>
    <lineage>
        <taxon>Bacteria</taxon>
        <taxon>Bacillati</taxon>
        <taxon>Bacillota</taxon>
        <taxon>Clostridia</taxon>
        <taxon>Eubacteriales</taxon>
        <taxon>Oscillospiraceae</taxon>
        <taxon>Anaerotruncus</taxon>
    </lineage>
</organism>
<dbReference type="EMBL" id="CZBE01000007">
    <property type="protein sequence ID" value="CUP57275.1"/>
    <property type="molecule type" value="Genomic_DNA"/>
</dbReference>
<dbReference type="InterPro" id="IPR049516">
    <property type="entry name" value="FAD-depend_C"/>
</dbReference>
<dbReference type="Gene3D" id="3.30.9.10">
    <property type="entry name" value="D-Amino Acid Oxidase, subunit A, domain 2"/>
    <property type="match status" value="1"/>
</dbReference>
<dbReference type="PANTHER" id="PTHR43106:SF1">
    <property type="entry name" value="DEHYDROGENASE-RELATED"/>
    <property type="match status" value="1"/>
</dbReference>
<dbReference type="Proteomes" id="UP000260828">
    <property type="component" value="Unassembled WGS sequence"/>
</dbReference>
<dbReference type="OrthoDB" id="9762921at2"/>
<sequence length="458" mass="50580">MKQNYDIAIIGGGISGLMAAWRISELSPTLSVALFEKGHALDNRVCPIIAKKVGTCIKCKSCAIMEGLAGAGAFSDGKYVISTEYGGWLTEFLPDETVIDYIEQADAILVGFGATHERFQPSNELKKRCLEFDLHMSQAQLKHLGTDSNFETMKRLVEALAKRVEIYPNTCVTAVDKQTHDVTVRNANGETTFQAGKIIFAVGRAGSQFFSDWCEANDIPLHNNQVDIGVRVELPSMVWEDFARKIYEPKIRYRSKGYGDIIRMFCFNDRGQVVTENTNGVLTVNGHSYREESRKTKNSNFALLSTTNFTQPFKEPIEYARHVASLANLISGGSVLVQRLGDLELGRRTDEKRLRQGVVRPTLGAVPGDLSLCMPKRQLDNIIETLHALNQIAPGTANYDTLLYGIECKYYSARPKCTEFEVDGCPGIYAIGDGAGFTRSLSQAAANGLYVADLISKK</sequence>
<evidence type="ECO:0000313" key="2">
    <source>
        <dbReference type="EMBL" id="CUP57275.1"/>
    </source>
</evidence>
<dbReference type="InterPro" id="IPR036188">
    <property type="entry name" value="FAD/NAD-bd_sf"/>
</dbReference>
<evidence type="ECO:0000313" key="3">
    <source>
        <dbReference type="EMBL" id="OUP71049.1"/>
    </source>
</evidence>
<proteinExistence type="predicted"/>
<reference evidence="6" key="2">
    <citation type="submission" date="2017-04" db="EMBL/GenBank/DDBJ databases">
        <title>Function of individual gut microbiota members based on whole genome sequencing of pure cultures obtained from chicken caecum.</title>
        <authorList>
            <person name="Medvecky M."/>
            <person name="Cejkova D."/>
            <person name="Polansky O."/>
            <person name="Karasova D."/>
            <person name="Kubasova T."/>
            <person name="Cizek A."/>
            <person name="Rychlik I."/>
        </authorList>
    </citation>
    <scope>NUCLEOTIDE SEQUENCE [LARGE SCALE GENOMIC DNA]</scope>
    <source>
        <strain evidence="6">An175</strain>
    </source>
</reference>
<dbReference type="SUPFAM" id="SSF51905">
    <property type="entry name" value="FAD/NAD(P)-binding domain"/>
    <property type="match status" value="1"/>
</dbReference>
<evidence type="ECO:0000313" key="4">
    <source>
        <dbReference type="EMBL" id="RGE69896.1"/>
    </source>
</evidence>
<feature type="domain" description="FAD-dependent protein C-terminal" evidence="1">
    <location>
        <begin position="262"/>
        <end position="408"/>
    </location>
</feature>
<gene>
    <name evidence="3" type="ORF">B5F11_02995</name>
    <name evidence="4" type="ORF">DXC40_02205</name>
    <name evidence="2" type="ORF">ERS852551_01226</name>
</gene>
<dbReference type="Proteomes" id="UP000095765">
    <property type="component" value="Unassembled WGS sequence"/>
</dbReference>
<dbReference type="GeneID" id="72465341"/>
<name>A0A174PFV3_9FIRM</name>
<dbReference type="Pfam" id="PF21688">
    <property type="entry name" value="FAD-depend_C"/>
    <property type="match status" value="1"/>
</dbReference>
<evidence type="ECO:0000313" key="5">
    <source>
        <dbReference type="Proteomes" id="UP000095765"/>
    </source>
</evidence>
<dbReference type="PANTHER" id="PTHR43106">
    <property type="entry name" value="DEHYDROGENASE-RELATED"/>
    <property type="match status" value="1"/>
</dbReference>
<accession>A0A174PFV3</accession>
<dbReference type="PIRSF" id="PIRSF038984">
    <property type="entry name" value="FAD_binding_protein"/>
    <property type="match status" value="1"/>
</dbReference>
<reference evidence="2 5" key="1">
    <citation type="submission" date="2015-09" db="EMBL/GenBank/DDBJ databases">
        <authorList>
            <consortium name="Pathogen Informatics"/>
        </authorList>
    </citation>
    <scope>NUCLEOTIDE SEQUENCE [LARGE SCALE GENOMIC DNA]</scope>
    <source>
        <strain evidence="2 5">2789STDY5834939</strain>
    </source>
</reference>
<evidence type="ECO:0000313" key="7">
    <source>
        <dbReference type="Proteomes" id="UP000260828"/>
    </source>
</evidence>
<dbReference type="RefSeq" id="WP_006875418.1">
    <property type="nucleotide sequence ID" value="NZ_CABIWA010000009.1"/>
</dbReference>
<dbReference type="EMBL" id="NFKP01000002">
    <property type="protein sequence ID" value="OUP71049.1"/>
    <property type="molecule type" value="Genomic_DNA"/>
</dbReference>
<dbReference type="AlphaFoldDB" id="A0A174PFV3"/>
<dbReference type="InterPro" id="IPR028348">
    <property type="entry name" value="FAD-binding_protein"/>
</dbReference>
<protein>
    <submittedName>
        <fullName evidence="3">FAD-dependent oxidoreductase</fullName>
    </submittedName>
    <submittedName>
        <fullName evidence="2">Protoporphyrinogen oxidase</fullName>
    </submittedName>
</protein>
<dbReference type="Gene3D" id="3.50.50.60">
    <property type="entry name" value="FAD/NAD(P)-binding domain"/>
    <property type="match status" value="2"/>
</dbReference>
<dbReference type="EMBL" id="QVME01000001">
    <property type="protein sequence ID" value="RGE69896.1"/>
    <property type="molecule type" value="Genomic_DNA"/>
</dbReference>
<reference evidence="4 7" key="4">
    <citation type="submission" date="2018-08" db="EMBL/GenBank/DDBJ databases">
        <title>A genome reference for cultivated species of the human gut microbiota.</title>
        <authorList>
            <person name="Zou Y."/>
            <person name="Xue W."/>
            <person name="Luo G."/>
        </authorList>
    </citation>
    <scope>NUCLEOTIDE SEQUENCE [LARGE SCALE GENOMIC DNA]</scope>
    <source>
        <strain evidence="4 7">TF05-12AC</strain>
    </source>
</reference>
<dbReference type="Proteomes" id="UP000196386">
    <property type="component" value="Unassembled WGS sequence"/>
</dbReference>
<evidence type="ECO:0000313" key="6">
    <source>
        <dbReference type="Proteomes" id="UP000196386"/>
    </source>
</evidence>
<evidence type="ECO:0000259" key="1">
    <source>
        <dbReference type="Pfam" id="PF21688"/>
    </source>
</evidence>
<dbReference type="Pfam" id="PF13450">
    <property type="entry name" value="NAD_binding_8"/>
    <property type="match status" value="1"/>
</dbReference>